<dbReference type="Gene3D" id="1.20.1740.10">
    <property type="entry name" value="Amino acid/polyamine transporter I"/>
    <property type="match status" value="1"/>
</dbReference>
<evidence type="ECO:0000256" key="6">
    <source>
        <dbReference type="ARBA" id="ARBA00022989"/>
    </source>
</evidence>
<feature type="transmembrane region" description="Helical" evidence="9">
    <location>
        <begin position="132"/>
        <end position="150"/>
    </location>
</feature>
<keyword evidence="6 9" id="KW-1133">Transmembrane helix</keyword>
<gene>
    <name evidence="10" type="ORF">SAMN05216167_11999</name>
</gene>
<organism evidence="10 11">
    <name type="scientific">Spirosoma endophyticum</name>
    <dbReference type="NCBI Taxonomy" id="662367"/>
    <lineage>
        <taxon>Bacteria</taxon>
        <taxon>Pseudomonadati</taxon>
        <taxon>Bacteroidota</taxon>
        <taxon>Cytophagia</taxon>
        <taxon>Cytophagales</taxon>
        <taxon>Cytophagaceae</taxon>
        <taxon>Spirosoma</taxon>
    </lineage>
</organism>
<sequence>MAHTPDSSSRLLRGIGRFDFIALIINITIGAGILGLPAKLYALIGVWSLFAYVVSATVVVLIILCFAEVSSRFSATGGPYLYARVAFGPLVGFEVGWLFWLSRMAAFASICNLFVSYAALFRPQLAGGWERASLITALIVGVTGINYLGVQRSARVNTVFTVSKLLTIGLFAIVGLFFVDTAAFSFPTFPDYTSFSQAVLLLIFTFSGFDVAAIPAGEVQQPQRTVPLSLLISIGTVAVLFIAVQLVCIGTLPDLTHSERPLADAAGHFIGPGGALFITIVALITAMGTLHALMLTGPRLLFAMAEQKQLPAWLAWTHPRFRTPYVAILLTAALQLLLAITGTFLYALTLSTLIRLAYFALTCAAVPILRRRSDVPMAQFQVTGGLVVSGLAVLLCAWLLSNSSGREARDVAIAGAVGLVIYGVNRYRRAKTHVTHDQPSPE</sequence>
<evidence type="ECO:0000256" key="2">
    <source>
        <dbReference type="ARBA" id="ARBA00008220"/>
    </source>
</evidence>
<dbReference type="GO" id="GO:0005886">
    <property type="term" value="C:plasma membrane"/>
    <property type="evidence" value="ECO:0007669"/>
    <property type="project" value="UniProtKB-SubCell"/>
</dbReference>
<feature type="transmembrane region" description="Helical" evidence="9">
    <location>
        <begin position="162"/>
        <end position="186"/>
    </location>
</feature>
<dbReference type="InterPro" id="IPR050367">
    <property type="entry name" value="APC_superfamily"/>
</dbReference>
<dbReference type="EMBL" id="FOLQ01000019">
    <property type="protein sequence ID" value="SFE78830.1"/>
    <property type="molecule type" value="Genomic_DNA"/>
</dbReference>
<evidence type="ECO:0000313" key="10">
    <source>
        <dbReference type="EMBL" id="SFE78830.1"/>
    </source>
</evidence>
<evidence type="ECO:0000256" key="7">
    <source>
        <dbReference type="ARBA" id="ARBA00023136"/>
    </source>
</evidence>
<feature type="transmembrane region" description="Helical" evidence="9">
    <location>
        <begin position="353"/>
        <end position="370"/>
    </location>
</feature>
<evidence type="ECO:0000313" key="11">
    <source>
        <dbReference type="Proteomes" id="UP000198598"/>
    </source>
</evidence>
<feature type="transmembrane region" description="Helical" evidence="9">
    <location>
        <begin position="20"/>
        <end position="38"/>
    </location>
</feature>
<name>A0A1I2DFV3_9BACT</name>
<dbReference type="OrthoDB" id="9806937at2"/>
<feature type="transmembrane region" description="Helical" evidence="9">
    <location>
        <begin position="228"/>
        <end position="253"/>
    </location>
</feature>
<reference evidence="10 11" key="1">
    <citation type="submission" date="2016-10" db="EMBL/GenBank/DDBJ databases">
        <authorList>
            <person name="de Groot N.N."/>
        </authorList>
    </citation>
    <scope>NUCLEOTIDE SEQUENCE [LARGE SCALE GENOMIC DNA]</scope>
    <source>
        <strain evidence="10 11">DSM 26130</strain>
    </source>
</reference>
<protein>
    <recommendedName>
        <fullName evidence="3">Arginine/agmatine antiporter</fullName>
    </recommendedName>
</protein>
<dbReference type="PANTHER" id="PTHR42770">
    <property type="entry name" value="AMINO ACID TRANSPORTER-RELATED"/>
    <property type="match status" value="1"/>
</dbReference>
<keyword evidence="5 9" id="KW-0812">Transmembrane</keyword>
<dbReference type="InterPro" id="IPR002293">
    <property type="entry name" value="AA/rel_permease1"/>
</dbReference>
<feature type="transmembrane region" description="Helical" evidence="9">
    <location>
        <begin position="44"/>
        <end position="69"/>
    </location>
</feature>
<feature type="transmembrane region" description="Helical" evidence="9">
    <location>
        <begin position="407"/>
        <end position="424"/>
    </location>
</feature>
<dbReference type="RefSeq" id="WP_093832781.1">
    <property type="nucleotide sequence ID" value="NZ_FOLQ01000019.1"/>
</dbReference>
<feature type="transmembrane region" description="Helical" evidence="9">
    <location>
        <begin position="325"/>
        <end position="347"/>
    </location>
</feature>
<evidence type="ECO:0000256" key="9">
    <source>
        <dbReference type="SAM" id="Phobius"/>
    </source>
</evidence>
<comment type="function">
    <text evidence="8">Major component of the acid-resistance (AR) system allowing enteric pathogens to survive the acidic environment in the stomach. Exchanges extracellular arginine for its intracellular decarboxylation product agmatine (Agm) thereby expelling intracellular protons. Probably undergoes several conformational states in order to translocate the substrate across the membrane; keeps the substrate accessible to only 1 side of the membrane at a time by opening and closing 3 membrane-internal gates.</text>
</comment>
<keyword evidence="11" id="KW-1185">Reference proteome</keyword>
<dbReference type="PIRSF" id="PIRSF006060">
    <property type="entry name" value="AA_transporter"/>
    <property type="match status" value="1"/>
</dbReference>
<dbReference type="Proteomes" id="UP000198598">
    <property type="component" value="Unassembled WGS sequence"/>
</dbReference>
<evidence type="ECO:0000256" key="4">
    <source>
        <dbReference type="ARBA" id="ARBA00022475"/>
    </source>
</evidence>
<evidence type="ECO:0000256" key="8">
    <source>
        <dbReference type="ARBA" id="ARBA00045636"/>
    </source>
</evidence>
<dbReference type="AlphaFoldDB" id="A0A1I2DFV3"/>
<keyword evidence="4" id="KW-1003">Cell membrane</keyword>
<comment type="subcellular location">
    <subcellularLocation>
        <location evidence="1">Cell membrane</location>
        <topology evidence="1">Multi-pass membrane protein</topology>
    </subcellularLocation>
</comment>
<dbReference type="PANTHER" id="PTHR42770:SF18">
    <property type="entry name" value="ARGININE_AGMATINE ANTIPORTER"/>
    <property type="match status" value="1"/>
</dbReference>
<evidence type="ECO:0000256" key="1">
    <source>
        <dbReference type="ARBA" id="ARBA00004651"/>
    </source>
</evidence>
<dbReference type="Pfam" id="PF13520">
    <property type="entry name" value="AA_permease_2"/>
    <property type="match status" value="1"/>
</dbReference>
<dbReference type="GO" id="GO:0022857">
    <property type="term" value="F:transmembrane transporter activity"/>
    <property type="evidence" value="ECO:0007669"/>
    <property type="project" value="InterPro"/>
</dbReference>
<comment type="similarity">
    <text evidence="2">Belongs to the amino acid-polyamine-organocation (APC) superfamily. Basic amino acid/polyamine antiporter (APA) (TC 2.A.3.2) family.</text>
</comment>
<feature type="transmembrane region" description="Helical" evidence="9">
    <location>
        <begin position="198"/>
        <end position="216"/>
    </location>
</feature>
<feature type="transmembrane region" description="Helical" evidence="9">
    <location>
        <begin position="273"/>
        <end position="295"/>
    </location>
</feature>
<keyword evidence="7 9" id="KW-0472">Membrane</keyword>
<feature type="transmembrane region" description="Helical" evidence="9">
    <location>
        <begin position="81"/>
        <end position="100"/>
    </location>
</feature>
<dbReference type="STRING" id="662367.SAMN05216167_11999"/>
<evidence type="ECO:0000256" key="3">
    <source>
        <dbReference type="ARBA" id="ARBA00021069"/>
    </source>
</evidence>
<proteinExistence type="inferred from homology"/>
<accession>A0A1I2DFV3</accession>
<evidence type="ECO:0000256" key="5">
    <source>
        <dbReference type="ARBA" id="ARBA00022692"/>
    </source>
</evidence>
<feature type="transmembrane region" description="Helical" evidence="9">
    <location>
        <begin position="382"/>
        <end position="401"/>
    </location>
</feature>